<dbReference type="Pfam" id="PF01931">
    <property type="entry name" value="NTPase_I-T"/>
    <property type="match status" value="1"/>
</dbReference>
<evidence type="ECO:0000259" key="21">
    <source>
        <dbReference type="Pfam" id="PF02887"/>
    </source>
</evidence>
<dbReference type="InterPro" id="IPR026533">
    <property type="entry name" value="NTPase/PRRC1"/>
</dbReference>
<dbReference type="SUPFAM" id="SSF52935">
    <property type="entry name" value="PK C-terminal domain-like"/>
    <property type="match status" value="1"/>
</dbReference>
<dbReference type="Gene3D" id="3.90.950.10">
    <property type="match status" value="1"/>
</dbReference>
<evidence type="ECO:0000313" key="23">
    <source>
        <dbReference type="Proteomes" id="UP000553632"/>
    </source>
</evidence>
<keyword evidence="15" id="KW-0464">Manganese</keyword>
<dbReference type="NCBIfam" id="NF004978">
    <property type="entry name" value="PRK06354.1"/>
    <property type="match status" value="1"/>
</dbReference>
<evidence type="ECO:0000256" key="5">
    <source>
        <dbReference type="ARBA" id="ARBA00012142"/>
    </source>
</evidence>
<keyword evidence="12 18" id="KW-0460">Magnesium</keyword>
<organism evidence="22 23">
    <name type="scientific">Perkinsus olseni</name>
    <name type="common">Perkinsus atlanticus</name>
    <dbReference type="NCBI Taxonomy" id="32597"/>
    <lineage>
        <taxon>Eukaryota</taxon>
        <taxon>Sar</taxon>
        <taxon>Alveolata</taxon>
        <taxon>Perkinsozoa</taxon>
        <taxon>Perkinsea</taxon>
        <taxon>Perkinsida</taxon>
        <taxon>Perkinsidae</taxon>
        <taxon>Perkinsus</taxon>
    </lineage>
</organism>
<dbReference type="UniPathway" id="UPA00109">
    <property type="reaction ID" value="UER00188"/>
</dbReference>
<gene>
    <name evidence="22" type="ORF">FOZ63_015743</name>
</gene>
<keyword evidence="14 18" id="KW-0324">Glycolysis</keyword>
<dbReference type="Pfam" id="PF00224">
    <property type="entry name" value="PK"/>
    <property type="match status" value="1"/>
</dbReference>
<feature type="domain" description="Pyruvate kinase barrel" evidence="19">
    <location>
        <begin position="575"/>
        <end position="900"/>
    </location>
</feature>
<comment type="similarity">
    <text evidence="4 18">Belongs to the pyruvate kinase family.</text>
</comment>
<dbReference type="Gene3D" id="2.40.33.10">
    <property type="entry name" value="PK beta-barrel domain-like"/>
    <property type="match status" value="1"/>
</dbReference>
<dbReference type="InterPro" id="IPR015795">
    <property type="entry name" value="Pyrv_Knase_C"/>
</dbReference>
<dbReference type="PROSITE" id="PS00110">
    <property type="entry name" value="PYRUVATE_KINASE"/>
    <property type="match status" value="1"/>
</dbReference>
<dbReference type="InterPro" id="IPR001697">
    <property type="entry name" value="Pyr_Knase"/>
</dbReference>
<evidence type="ECO:0000256" key="7">
    <source>
        <dbReference type="ARBA" id="ARBA00022723"/>
    </source>
</evidence>
<dbReference type="GO" id="GO:0006950">
    <property type="term" value="P:response to stress"/>
    <property type="evidence" value="ECO:0007669"/>
    <property type="project" value="UniProtKB-ARBA"/>
</dbReference>
<dbReference type="SUPFAM" id="SSF52972">
    <property type="entry name" value="ITPase-like"/>
    <property type="match status" value="1"/>
</dbReference>
<dbReference type="GO" id="GO:0000287">
    <property type="term" value="F:magnesium ion binding"/>
    <property type="evidence" value="ECO:0007669"/>
    <property type="project" value="InterPro"/>
</dbReference>
<evidence type="ECO:0000256" key="16">
    <source>
        <dbReference type="ARBA" id="ARBA00023317"/>
    </source>
</evidence>
<comment type="cofactor">
    <cofactor evidence="2">
        <name>K(+)</name>
        <dbReference type="ChEBI" id="CHEBI:29103"/>
    </cofactor>
</comment>
<dbReference type="GO" id="GO:0030955">
    <property type="term" value="F:potassium ion binding"/>
    <property type="evidence" value="ECO:0007669"/>
    <property type="project" value="InterPro"/>
</dbReference>
<evidence type="ECO:0000256" key="8">
    <source>
        <dbReference type="ARBA" id="ARBA00022741"/>
    </source>
</evidence>
<evidence type="ECO:0000259" key="19">
    <source>
        <dbReference type="Pfam" id="PF00224"/>
    </source>
</evidence>
<keyword evidence="6 18" id="KW-0808">Transferase</keyword>
<dbReference type="EC" id="2.7.1.40" evidence="5 18"/>
<dbReference type="SUPFAM" id="SSF50800">
    <property type="entry name" value="PK beta-barrel domain-like"/>
    <property type="match status" value="1"/>
</dbReference>
<dbReference type="NCBIfam" id="NF004491">
    <property type="entry name" value="PRK05826.1"/>
    <property type="match status" value="1"/>
</dbReference>
<comment type="caution">
    <text evidence="22">The sequence shown here is derived from an EMBL/GenBank/DDBJ whole genome shotgun (WGS) entry which is preliminary data.</text>
</comment>
<evidence type="ECO:0000256" key="9">
    <source>
        <dbReference type="ARBA" id="ARBA00022777"/>
    </source>
</evidence>
<dbReference type="NCBIfam" id="TIGR01064">
    <property type="entry name" value="pyruv_kin"/>
    <property type="match status" value="1"/>
</dbReference>
<evidence type="ECO:0000256" key="11">
    <source>
        <dbReference type="ARBA" id="ARBA00022840"/>
    </source>
</evidence>
<dbReference type="PANTHER" id="PTHR11817">
    <property type="entry name" value="PYRUVATE KINASE"/>
    <property type="match status" value="1"/>
</dbReference>
<proteinExistence type="inferred from homology"/>
<evidence type="ECO:0000256" key="17">
    <source>
        <dbReference type="ARBA" id="ARBA00048152"/>
    </source>
</evidence>
<feature type="domain" description="Pyruvate kinase C-terminal" evidence="21">
    <location>
        <begin position="939"/>
        <end position="1052"/>
    </location>
</feature>
<dbReference type="Proteomes" id="UP000553632">
    <property type="component" value="Unassembled WGS sequence"/>
</dbReference>
<evidence type="ECO:0000256" key="15">
    <source>
        <dbReference type="ARBA" id="ARBA00023211"/>
    </source>
</evidence>
<dbReference type="GO" id="GO:0016787">
    <property type="term" value="F:hydrolase activity"/>
    <property type="evidence" value="ECO:0007669"/>
    <property type="project" value="UniProtKB-KW"/>
</dbReference>
<dbReference type="InterPro" id="IPR015806">
    <property type="entry name" value="Pyrv_Knase_insert_dom_sf"/>
</dbReference>
<dbReference type="FunFam" id="2.40.33.10:FF:000001">
    <property type="entry name" value="Pyruvate kinase"/>
    <property type="match status" value="1"/>
</dbReference>
<keyword evidence="16" id="KW-0670">Pyruvate</keyword>
<evidence type="ECO:0000256" key="1">
    <source>
        <dbReference type="ARBA" id="ARBA00001946"/>
    </source>
</evidence>
<evidence type="ECO:0000259" key="20">
    <source>
        <dbReference type="Pfam" id="PF01931"/>
    </source>
</evidence>
<dbReference type="InterPro" id="IPR029001">
    <property type="entry name" value="ITPase-like_fam"/>
</dbReference>
<name>A0A7J6NXP5_PEROL</name>
<accession>A0A7J6NXP5</accession>
<keyword evidence="7" id="KW-0479">Metal-binding</keyword>
<evidence type="ECO:0000256" key="6">
    <source>
        <dbReference type="ARBA" id="ARBA00022679"/>
    </source>
</evidence>
<evidence type="ECO:0000256" key="10">
    <source>
        <dbReference type="ARBA" id="ARBA00022801"/>
    </source>
</evidence>
<dbReference type="Pfam" id="PF02887">
    <property type="entry name" value="PK_C"/>
    <property type="match status" value="1"/>
</dbReference>
<dbReference type="InterPro" id="IPR036918">
    <property type="entry name" value="Pyrv_Knase_C_sf"/>
</dbReference>
<dbReference type="InterPro" id="IPR011037">
    <property type="entry name" value="Pyrv_Knase-like_insert_dom_sf"/>
</dbReference>
<dbReference type="GO" id="GO:0016301">
    <property type="term" value="F:kinase activity"/>
    <property type="evidence" value="ECO:0007669"/>
    <property type="project" value="UniProtKB-KW"/>
</dbReference>
<dbReference type="Gene3D" id="3.40.1380.20">
    <property type="entry name" value="Pyruvate kinase, C-terminal domain"/>
    <property type="match status" value="1"/>
</dbReference>
<keyword evidence="11" id="KW-0067">ATP-binding</keyword>
<comment type="pathway">
    <text evidence="3 18">Carbohydrate degradation; glycolysis; pyruvate from D-glyceraldehyde 3-phosphate: step 5/5.</text>
</comment>
<dbReference type="Gene3D" id="3.20.20.60">
    <property type="entry name" value="Phosphoenolpyruvate-binding domains"/>
    <property type="match status" value="1"/>
</dbReference>
<evidence type="ECO:0000256" key="13">
    <source>
        <dbReference type="ARBA" id="ARBA00023080"/>
    </source>
</evidence>
<keyword evidence="13" id="KW-0546">Nucleotide metabolism</keyword>
<dbReference type="SUPFAM" id="SSF51621">
    <property type="entry name" value="Phosphoenolpyruvate/pyruvate domain"/>
    <property type="match status" value="1"/>
</dbReference>
<dbReference type="InterPro" id="IPR015813">
    <property type="entry name" value="Pyrv/PenolPyrv_kinase-like_dom"/>
</dbReference>
<dbReference type="AlphaFoldDB" id="A0A7J6NXP5"/>
<evidence type="ECO:0000256" key="14">
    <source>
        <dbReference type="ARBA" id="ARBA00023152"/>
    </source>
</evidence>
<dbReference type="FunFam" id="3.90.950.10:FF:000002">
    <property type="entry name" value="Inosine/xanthosine triphosphatase"/>
    <property type="match status" value="1"/>
</dbReference>
<dbReference type="PRINTS" id="PR01050">
    <property type="entry name" value="PYRUVTKNASE"/>
</dbReference>
<feature type="non-terminal residue" evidence="22">
    <location>
        <position position="1055"/>
    </location>
</feature>
<keyword evidence="23" id="KW-1185">Reference proteome</keyword>
<dbReference type="GO" id="GO:0004743">
    <property type="term" value="F:pyruvate kinase activity"/>
    <property type="evidence" value="ECO:0007669"/>
    <property type="project" value="UniProtKB-EC"/>
</dbReference>
<keyword evidence="10" id="KW-0378">Hydrolase</keyword>
<evidence type="ECO:0000256" key="2">
    <source>
        <dbReference type="ARBA" id="ARBA00001958"/>
    </source>
</evidence>
<keyword evidence="8" id="KW-0547">Nucleotide-binding</keyword>
<evidence type="ECO:0000313" key="22">
    <source>
        <dbReference type="EMBL" id="KAF4688649.1"/>
    </source>
</evidence>
<evidence type="ECO:0000256" key="4">
    <source>
        <dbReference type="ARBA" id="ARBA00008663"/>
    </source>
</evidence>
<reference evidence="22 23" key="1">
    <citation type="submission" date="2020-04" db="EMBL/GenBank/DDBJ databases">
        <title>Perkinsus olseni comparative genomics.</title>
        <authorList>
            <person name="Bogema D.R."/>
        </authorList>
    </citation>
    <scope>NUCLEOTIDE SEQUENCE [LARGE SCALE GENOMIC DNA]</scope>
    <source>
        <strain evidence="22 23">ATCC PRA-207</strain>
    </source>
</reference>
<sequence>LTGYEGCTIWLAPPPDDCGLLDDDEEDDITPSKASSTMSKEVVRVLVASTNPVKIEAARRGIEPFIKGRELVVSGEATDSGVADQPYGDAETLRGARNRLAALCRGTKQADFYAAFEGGVFKTEDGRLHVAAWVCVSMHGDDYVSEARTATFQVPPAVQKLMEVEGLELGHADDKIFGRVESGRSEGTVGILTAGRLCRDGYYAHAMELAMIPFINANLWGLSASSKFYIMSAVHKGKKAVQANGQLRFSAKHMVTGALVEACVDPRWDFTVAAVLGRLAAAREKDGPESPKLASIYMAMLQLVPPSSRSVFSCEAVQRELSKEWYYNNMRECIKTSATKLTSAWKLGPVPSNTTNDKSLRTTPAAARLVIGVADLLWLSDAAEQYLYDEYGADTGDYRMNLKKIVDPLKHLVENPESVYPITREKIINVAGDRSDAKTRVFLQEVGSSVDTRKREREHEETIREAKQLRAALDARYNHIGGEHDVCPSCGVAGRIRFRFLEGYGQSDCRKNEVWGASTEMHATGPRKEANMSTHGYTGRFIKDHCVYGQASIVLSDDMAALSKWSSNASDTFSRKTKLICTMGPSCWDVDTLVKMIDQGMNVARLNFSHGDFEAHGATVQRIREALKQRPGKHVAILLDTKGPEIRTGFFKEEGGKVKLEAGQELVLTTDYDYKGDSTKIACSYAKLPQSVKPGSTILMADGTVSLEVIECLEDSVRTRVMNNATIGERKNMNLPGVRVDLPCISEKDKNDILNFGIPQGVNFIAASFVQDGDDVRGLRKLLGPRGRHIKIISKIENESGMKHFDDILAASDGIMIARGDLGMEIPPEKVFLAQKMMTGRCNLMGKPVITATQMLESMVTNPRPTRAEASDVANAVLDGTDAVMLSGESAGGAFPVQAVSIMRRICEEAESCIDYDTLFQRIRETVMNQNDGGLAIPEAVCSSAVKACIECNATLIVALTETGATAKLLSKYRPSPPILALSASESTIKHLQLYRGIVALQVPSFQGTDHVIRNALEHAKQMGLCSVGDKIVAVHGVKEEVSGSSNLMKVLEVD</sequence>
<evidence type="ECO:0000256" key="12">
    <source>
        <dbReference type="ARBA" id="ARBA00022842"/>
    </source>
</evidence>
<dbReference type="EMBL" id="JABANO010039935">
    <property type="protein sequence ID" value="KAF4688649.1"/>
    <property type="molecule type" value="Genomic_DNA"/>
</dbReference>
<evidence type="ECO:0000256" key="3">
    <source>
        <dbReference type="ARBA" id="ARBA00004997"/>
    </source>
</evidence>
<dbReference type="InterPro" id="IPR018209">
    <property type="entry name" value="Pyrv_Knase_AS"/>
</dbReference>
<keyword evidence="9 18" id="KW-0418">Kinase</keyword>
<feature type="domain" description="Non-canonical purine NTP phosphatase/PRRC1" evidence="20">
    <location>
        <begin position="48"/>
        <end position="215"/>
    </location>
</feature>
<comment type="catalytic activity">
    <reaction evidence="17 18">
        <text>pyruvate + ATP = phosphoenolpyruvate + ADP + H(+)</text>
        <dbReference type="Rhea" id="RHEA:18157"/>
        <dbReference type="ChEBI" id="CHEBI:15361"/>
        <dbReference type="ChEBI" id="CHEBI:15378"/>
        <dbReference type="ChEBI" id="CHEBI:30616"/>
        <dbReference type="ChEBI" id="CHEBI:58702"/>
        <dbReference type="ChEBI" id="CHEBI:456216"/>
        <dbReference type="EC" id="2.7.1.40"/>
    </reaction>
</comment>
<comment type="cofactor">
    <cofactor evidence="1">
        <name>Mg(2+)</name>
        <dbReference type="ChEBI" id="CHEBI:18420"/>
    </cofactor>
</comment>
<dbReference type="InterPro" id="IPR040442">
    <property type="entry name" value="Pyrv_kinase-like_dom_sf"/>
</dbReference>
<evidence type="ECO:0000256" key="18">
    <source>
        <dbReference type="RuleBase" id="RU000504"/>
    </source>
</evidence>
<dbReference type="GO" id="GO:0005524">
    <property type="term" value="F:ATP binding"/>
    <property type="evidence" value="ECO:0007669"/>
    <property type="project" value="UniProtKB-KW"/>
</dbReference>
<dbReference type="InterPro" id="IPR015793">
    <property type="entry name" value="Pyrv_Knase_brl"/>
</dbReference>
<protein>
    <recommendedName>
        <fullName evidence="5 18">Pyruvate kinase</fullName>
        <ecNumber evidence="5 18">2.7.1.40</ecNumber>
    </recommendedName>
</protein>
<dbReference type="FunFam" id="3.20.20.60:FF:000001">
    <property type="entry name" value="Pyruvate kinase"/>
    <property type="match status" value="1"/>
</dbReference>